<organism evidence="2 3">
    <name type="scientific">Candidatus Doudnabacteria bacterium RIFCSPHIGHO2_01_FULL_46_24</name>
    <dbReference type="NCBI Taxonomy" id="1817825"/>
    <lineage>
        <taxon>Bacteria</taxon>
        <taxon>Candidatus Doudnaibacteriota</taxon>
    </lineage>
</organism>
<dbReference type="EMBL" id="MFEL01000006">
    <property type="protein sequence ID" value="OGE81681.1"/>
    <property type="molecule type" value="Genomic_DNA"/>
</dbReference>
<comment type="caution">
    <text evidence="2">The sequence shown here is derived from an EMBL/GenBank/DDBJ whole genome shotgun (WGS) entry which is preliminary data.</text>
</comment>
<dbReference type="SUPFAM" id="SSF52980">
    <property type="entry name" value="Restriction endonuclease-like"/>
    <property type="match status" value="1"/>
</dbReference>
<dbReference type="Pfam" id="PF04480">
    <property type="entry name" value="DUF559"/>
    <property type="match status" value="1"/>
</dbReference>
<dbReference type="CDD" id="cd01038">
    <property type="entry name" value="Endonuclease_DUF559"/>
    <property type="match status" value="1"/>
</dbReference>
<dbReference type="PANTHER" id="PTHR38590:SF1">
    <property type="entry name" value="BLL0828 PROTEIN"/>
    <property type="match status" value="1"/>
</dbReference>
<reference evidence="2 3" key="1">
    <citation type="journal article" date="2016" name="Nat. Commun.">
        <title>Thousands of microbial genomes shed light on interconnected biogeochemical processes in an aquifer system.</title>
        <authorList>
            <person name="Anantharaman K."/>
            <person name="Brown C.T."/>
            <person name="Hug L.A."/>
            <person name="Sharon I."/>
            <person name="Castelle C.J."/>
            <person name="Probst A.J."/>
            <person name="Thomas B.C."/>
            <person name="Singh A."/>
            <person name="Wilkins M.J."/>
            <person name="Karaoz U."/>
            <person name="Brodie E.L."/>
            <person name="Williams K.H."/>
            <person name="Hubbard S.S."/>
            <person name="Banfield J.F."/>
        </authorList>
    </citation>
    <scope>NUCLEOTIDE SEQUENCE [LARGE SCALE GENOMIC DNA]</scope>
</reference>
<sequence>MVSVKTKLRRELRHNSTPAEKVFWAMVCDRKVLGLKFRRQHSIGPYIVDFSCPALKLIVEIDGDSHATVQGIESDKTRTVYLEWQGYKIIRYANSDVLNNLDGVFQDLTTKLEKLRPNPTSSPSLSSLQEER</sequence>
<accession>A0A1F5NVJ1</accession>
<evidence type="ECO:0000313" key="3">
    <source>
        <dbReference type="Proteomes" id="UP000178892"/>
    </source>
</evidence>
<dbReference type="PANTHER" id="PTHR38590">
    <property type="entry name" value="BLL0828 PROTEIN"/>
    <property type="match status" value="1"/>
</dbReference>
<dbReference type="AlphaFoldDB" id="A0A1F5NVJ1"/>
<protein>
    <recommendedName>
        <fullName evidence="1">DUF559 domain-containing protein</fullName>
    </recommendedName>
</protein>
<dbReference type="InterPro" id="IPR047216">
    <property type="entry name" value="Endonuclease_DUF559_bact"/>
</dbReference>
<dbReference type="InterPro" id="IPR011335">
    <property type="entry name" value="Restrct_endonuc-II-like"/>
</dbReference>
<dbReference type="Proteomes" id="UP000178892">
    <property type="component" value="Unassembled WGS sequence"/>
</dbReference>
<evidence type="ECO:0000259" key="1">
    <source>
        <dbReference type="Pfam" id="PF04480"/>
    </source>
</evidence>
<gene>
    <name evidence="2" type="ORF">A2720_02070</name>
</gene>
<feature type="domain" description="DUF559" evidence="1">
    <location>
        <begin position="6"/>
        <end position="112"/>
    </location>
</feature>
<dbReference type="Gene3D" id="3.40.960.10">
    <property type="entry name" value="VSR Endonuclease"/>
    <property type="match status" value="1"/>
</dbReference>
<dbReference type="STRING" id="1817825.A2720_02070"/>
<proteinExistence type="predicted"/>
<dbReference type="InterPro" id="IPR007569">
    <property type="entry name" value="DUF559"/>
</dbReference>
<evidence type="ECO:0000313" key="2">
    <source>
        <dbReference type="EMBL" id="OGE81681.1"/>
    </source>
</evidence>
<name>A0A1F5NVJ1_9BACT</name>